<dbReference type="AlphaFoldDB" id="A0AAV3T608"/>
<sequence length="148" mass="16072">MKRSPALLLSLLLGIGLFAYPLASPVPEPSEELELTVEPAPENRNFTADREYRQLSADARAFFDAAAPNGTATRSLGEAPEPWATQANESQRGAATSDVVEKDGQLYLVFPVRWMPGIDPVKLLSRFGSLAAGICLVTYVGYRQFVGE</sequence>
<name>A0AAV3T608_9EURY</name>
<feature type="domain" description="DUF7979" evidence="3">
    <location>
        <begin position="34"/>
        <end position="109"/>
    </location>
</feature>
<keyword evidence="2" id="KW-0472">Membrane</keyword>
<evidence type="ECO:0000256" key="2">
    <source>
        <dbReference type="SAM" id="Phobius"/>
    </source>
</evidence>
<dbReference type="InterPro" id="IPR058285">
    <property type="entry name" value="DUF7979"/>
</dbReference>
<reference evidence="4 5" key="1">
    <citation type="journal article" date="2019" name="Int. J. Syst. Evol. Microbiol.">
        <title>The Global Catalogue of Microorganisms (GCM) 10K type strain sequencing project: providing services to taxonomists for standard genome sequencing and annotation.</title>
        <authorList>
            <consortium name="The Broad Institute Genomics Platform"/>
            <consortium name="The Broad Institute Genome Sequencing Center for Infectious Disease"/>
            <person name="Wu L."/>
            <person name="Ma J."/>
        </authorList>
    </citation>
    <scope>NUCLEOTIDE SEQUENCE [LARGE SCALE GENOMIC DNA]</scope>
    <source>
        <strain evidence="4 5">JCM 16328</strain>
    </source>
</reference>
<gene>
    <name evidence="4" type="ORF">GCM10009020_03310</name>
</gene>
<keyword evidence="5" id="KW-1185">Reference proteome</keyword>
<organism evidence="4 5">
    <name type="scientific">Natronoarchaeum mannanilyticum</name>
    <dbReference type="NCBI Taxonomy" id="926360"/>
    <lineage>
        <taxon>Archaea</taxon>
        <taxon>Methanobacteriati</taxon>
        <taxon>Methanobacteriota</taxon>
        <taxon>Stenosarchaea group</taxon>
        <taxon>Halobacteria</taxon>
        <taxon>Halobacteriales</taxon>
        <taxon>Natronoarchaeaceae</taxon>
    </lineage>
</organism>
<proteinExistence type="predicted"/>
<accession>A0AAV3T608</accession>
<evidence type="ECO:0000313" key="4">
    <source>
        <dbReference type="EMBL" id="GAA0662212.1"/>
    </source>
</evidence>
<dbReference type="RefSeq" id="WP_343772081.1">
    <property type="nucleotide sequence ID" value="NZ_BAAADV010000001.1"/>
</dbReference>
<feature type="transmembrane region" description="Helical" evidence="2">
    <location>
        <begin position="123"/>
        <end position="142"/>
    </location>
</feature>
<evidence type="ECO:0000256" key="1">
    <source>
        <dbReference type="SAM" id="MobiDB-lite"/>
    </source>
</evidence>
<dbReference type="Proteomes" id="UP001500420">
    <property type="component" value="Unassembled WGS sequence"/>
</dbReference>
<dbReference type="Pfam" id="PF25934">
    <property type="entry name" value="DUF7979"/>
    <property type="match status" value="1"/>
</dbReference>
<protein>
    <recommendedName>
        <fullName evidence="3">DUF7979 domain-containing protein</fullName>
    </recommendedName>
</protein>
<dbReference type="EMBL" id="BAAADV010000001">
    <property type="protein sequence ID" value="GAA0662212.1"/>
    <property type="molecule type" value="Genomic_DNA"/>
</dbReference>
<keyword evidence="2" id="KW-1133">Transmembrane helix</keyword>
<feature type="region of interest" description="Disordered" evidence="1">
    <location>
        <begin position="70"/>
        <end position="97"/>
    </location>
</feature>
<keyword evidence="2" id="KW-0812">Transmembrane</keyword>
<feature type="compositionally biased region" description="Polar residues" evidence="1">
    <location>
        <begin position="85"/>
        <end position="94"/>
    </location>
</feature>
<comment type="caution">
    <text evidence="4">The sequence shown here is derived from an EMBL/GenBank/DDBJ whole genome shotgun (WGS) entry which is preliminary data.</text>
</comment>
<evidence type="ECO:0000259" key="3">
    <source>
        <dbReference type="Pfam" id="PF25934"/>
    </source>
</evidence>
<evidence type="ECO:0000313" key="5">
    <source>
        <dbReference type="Proteomes" id="UP001500420"/>
    </source>
</evidence>